<dbReference type="PRINTS" id="PR00111">
    <property type="entry name" value="ABHYDROLASE"/>
</dbReference>
<evidence type="ECO:0000259" key="1">
    <source>
        <dbReference type="Pfam" id="PF00561"/>
    </source>
</evidence>
<evidence type="ECO:0000313" key="3">
    <source>
        <dbReference type="Proteomes" id="UP001501470"/>
    </source>
</evidence>
<protein>
    <submittedName>
        <fullName evidence="2">Alpha/beta hydrolase</fullName>
    </submittedName>
</protein>
<accession>A0ABN2A3X5</accession>
<dbReference type="PANTHER" id="PTHR43798:SF5">
    <property type="entry name" value="MONOACYLGLYCEROL LIPASE ABHD6"/>
    <property type="match status" value="1"/>
</dbReference>
<proteinExistence type="predicted"/>
<feature type="domain" description="AB hydrolase-1" evidence="1">
    <location>
        <begin position="24"/>
        <end position="128"/>
    </location>
</feature>
<dbReference type="Pfam" id="PF00561">
    <property type="entry name" value="Abhydrolase_1"/>
    <property type="match status" value="1"/>
</dbReference>
<keyword evidence="3" id="KW-1185">Reference proteome</keyword>
<dbReference type="Gene3D" id="3.40.50.1820">
    <property type="entry name" value="alpha/beta hydrolase"/>
    <property type="match status" value="1"/>
</dbReference>
<name>A0ABN2A3X5_9ACTN</name>
<dbReference type="EMBL" id="BAAAQD010000004">
    <property type="protein sequence ID" value="GAA1509435.1"/>
    <property type="molecule type" value="Genomic_DNA"/>
</dbReference>
<dbReference type="Proteomes" id="UP001501470">
    <property type="component" value="Unassembled WGS sequence"/>
</dbReference>
<dbReference type="InterPro" id="IPR050266">
    <property type="entry name" value="AB_hydrolase_sf"/>
</dbReference>
<dbReference type="RefSeq" id="WP_344501925.1">
    <property type="nucleotide sequence ID" value="NZ_BAAAQD010000004.1"/>
</dbReference>
<organism evidence="2 3">
    <name type="scientific">Dactylosporangium maewongense</name>
    <dbReference type="NCBI Taxonomy" id="634393"/>
    <lineage>
        <taxon>Bacteria</taxon>
        <taxon>Bacillati</taxon>
        <taxon>Actinomycetota</taxon>
        <taxon>Actinomycetes</taxon>
        <taxon>Micromonosporales</taxon>
        <taxon>Micromonosporaceae</taxon>
        <taxon>Dactylosporangium</taxon>
    </lineage>
</organism>
<evidence type="ECO:0000313" key="2">
    <source>
        <dbReference type="EMBL" id="GAA1509435.1"/>
    </source>
</evidence>
<gene>
    <name evidence="2" type="ORF">GCM10009827_024490</name>
</gene>
<keyword evidence="2" id="KW-0378">Hydrolase</keyword>
<comment type="caution">
    <text evidence="2">The sequence shown here is derived from an EMBL/GenBank/DDBJ whole genome shotgun (WGS) entry which is preliminary data.</text>
</comment>
<sequence>MERFTSFDGTGIAYQVWGEPSEAPPVVLHHGFVVDATTNFAVPGVVGALVAAGRRVVAPDARGHGASDKPHDPARYGEPAMARDLGCLLDTLGLGTVDLVGYSMGAVVSAIFAAGNGPRVRRLVLSGVGAGVVELGGLDTRVMPPAEVAAVLLTSSPAAVEASPAAAFRMLADAVGADRAALAAQVHAAHRTPIALDRITAPTLVLVGQDDVLAARPEVLAAAIPDARWKAVSGDHMTALRSPAYAPALVDFLKS</sequence>
<dbReference type="PANTHER" id="PTHR43798">
    <property type="entry name" value="MONOACYLGLYCEROL LIPASE"/>
    <property type="match status" value="1"/>
</dbReference>
<dbReference type="InterPro" id="IPR029058">
    <property type="entry name" value="AB_hydrolase_fold"/>
</dbReference>
<dbReference type="InterPro" id="IPR000073">
    <property type="entry name" value="AB_hydrolase_1"/>
</dbReference>
<dbReference type="SUPFAM" id="SSF53474">
    <property type="entry name" value="alpha/beta-Hydrolases"/>
    <property type="match status" value="1"/>
</dbReference>
<reference evidence="2 3" key="1">
    <citation type="journal article" date="2019" name="Int. J. Syst. Evol. Microbiol.">
        <title>The Global Catalogue of Microorganisms (GCM) 10K type strain sequencing project: providing services to taxonomists for standard genome sequencing and annotation.</title>
        <authorList>
            <consortium name="The Broad Institute Genomics Platform"/>
            <consortium name="The Broad Institute Genome Sequencing Center for Infectious Disease"/>
            <person name="Wu L."/>
            <person name="Ma J."/>
        </authorList>
    </citation>
    <scope>NUCLEOTIDE SEQUENCE [LARGE SCALE GENOMIC DNA]</scope>
    <source>
        <strain evidence="2 3">JCM 15933</strain>
    </source>
</reference>
<dbReference type="GO" id="GO:0016787">
    <property type="term" value="F:hydrolase activity"/>
    <property type="evidence" value="ECO:0007669"/>
    <property type="project" value="UniProtKB-KW"/>
</dbReference>